<sequence>MATDGRTGHANSEAAVISGGITINGSIECAGELQINGKITGDVRAVAVFIEVSGSVTGSIVAERVRVAGLVDGEMQVGDLAIEPNGDVRGEIHYGRIKIAAGGFIDGSFARSTADAASRQEQSVKLVPASSTDNPRRMYVDSAIG</sequence>
<comment type="caution">
    <text evidence="2">The sequence shown here is derived from an EMBL/GenBank/DDBJ whole genome shotgun (WGS) entry which is preliminary data.</text>
</comment>
<dbReference type="InterPro" id="IPR007607">
    <property type="entry name" value="BacA/B"/>
</dbReference>
<proteinExistence type="inferred from homology"/>
<evidence type="ECO:0000256" key="1">
    <source>
        <dbReference type="ARBA" id="ARBA00044755"/>
    </source>
</evidence>
<dbReference type="EMBL" id="RCZK01000018">
    <property type="protein sequence ID" value="TPG07496.1"/>
    <property type="molecule type" value="Genomic_DNA"/>
</dbReference>
<protein>
    <submittedName>
        <fullName evidence="2">Polymer-forming cytoskeletal protein</fullName>
    </submittedName>
</protein>
<evidence type="ECO:0000313" key="2">
    <source>
        <dbReference type="EMBL" id="TPG07496.1"/>
    </source>
</evidence>
<dbReference type="AlphaFoldDB" id="A0A502C722"/>
<name>A0A502C722_9SPHN</name>
<accession>A0A502C722</accession>
<dbReference type="Proteomes" id="UP000318413">
    <property type="component" value="Unassembled WGS sequence"/>
</dbReference>
<keyword evidence="3" id="KW-1185">Reference proteome</keyword>
<dbReference type="PANTHER" id="PTHR35024:SF4">
    <property type="entry name" value="POLYMER-FORMING CYTOSKELETAL PROTEIN"/>
    <property type="match status" value="1"/>
</dbReference>
<dbReference type="RefSeq" id="WP_140872690.1">
    <property type="nucleotide sequence ID" value="NZ_RCZK01000018.1"/>
</dbReference>
<dbReference type="Pfam" id="PF04519">
    <property type="entry name" value="Bactofilin"/>
    <property type="match status" value="1"/>
</dbReference>
<reference evidence="2 3" key="1">
    <citation type="journal article" date="2019" name="Environ. Microbiol.">
        <title>Species interactions and distinct microbial communities in high Arctic permafrost affected cryosols are associated with the CH4 and CO2 gas fluxes.</title>
        <authorList>
            <person name="Altshuler I."/>
            <person name="Hamel J."/>
            <person name="Turney S."/>
            <person name="Magnuson E."/>
            <person name="Levesque R."/>
            <person name="Greer C."/>
            <person name="Whyte L.G."/>
        </authorList>
    </citation>
    <scope>NUCLEOTIDE SEQUENCE [LARGE SCALE GENOMIC DNA]</scope>
    <source>
        <strain evidence="2 3">S5.1</strain>
    </source>
</reference>
<organism evidence="2 3">
    <name type="scientific">Sphingomonas oligophenolica</name>
    <dbReference type="NCBI Taxonomy" id="301154"/>
    <lineage>
        <taxon>Bacteria</taxon>
        <taxon>Pseudomonadati</taxon>
        <taxon>Pseudomonadota</taxon>
        <taxon>Alphaproteobacteria</taxon>
        <taxon>Sphingomonadales</taxon>
        <taxon>Sphingomonadaceae</taxon>
        <taxon>Sphingomonas</taxon>
    </lineage>
</organism>
<comment type="similarity">
    <text evidence="1">Belongs to the bactofilin family.</text>
</comment>
<dbReference type="PANTHER" id="PTHR35024">
    <property type="entry name" value="HYPOTHETICAL CYTOSOLIC PROTEIN"/>
    <property type="match status" value="1"/>
</dbReference>
<gene>
    <name evidence="2" type="ORF">EAH84_14375</name>
</gene>
<dbReference type="OrthoDB" id="5738271at2"/>
<evidence type="ECO:0000313" key="3">
    <source>
        <dbReference type="Proteomes" id="UP000318413"/>
    </source>
</evidence>